<accession>A0A917BD30</accession>
<evidence type="ECO:0000313" key="1">
    <source>
        <dbReference type="EMBL" id="GGF36441.1"/>
    </source>
</evidence>
<reference evidence="1 2" key="1">
    <citation type="journal article" date="2014" name="Int. J. Syst. Evol. Microbiol.">
        <title>Complete genome sequence of Corynebacterium casei LMG S-19264T (=DSM 44701T), isolated from a smear-ripened cheese.</title>
        <authorList>
            <consortium name="US DOE Joint Genome Institute (JGI-PGF)"/>
            <person name="Walter F."/>
            <person name="Albersmeier A."/>
            <person name="Kalinowski J."/>
            <person name="Ruckert C."/>
        </authorList>
    </citation>
    <scope>NUCLEOTIDE SEQUENCE [LARGE SCALE GENOMIC DNA]</scope>
    <source>
        <strain evidence="1 2">CGMCC 1.12976</strain>
    </source>
</reference>
<name>A0A917BD30_9MICO</name>
<sequence>MGGSGGASEAASAVGSNGAGCIRGNGSMGGRTVAGNAASAALSRSIGALSGALPAESRVLPAIR</sequence>
<dbReference type="AlphaFoldDB" id="A0A917BD30"/>
<dbReference type="EMBL" id="BMGP01000006">
    <property type="protein sequence ID" value="GGF36441.1"/>
    <property type="molecule type" value="Genomic_DNA"/>
</dbReference>
<comment type="caution">
    <text evidence="1">The sequence shown here is derived from an EMBL/GenBank/DDBJ whole genome shotgun (WGS) entry which is preliminary data.</text>
</comment>
<protein>
    <submittedName>
        <fullName evidence="1">Uncharacterized protein</fullName>
    </submittedName>
</protein>
<dbReference type="Proteomes" id="UP000598775">
    <property type="component" value="Unassembled WGS sequence"/>
</dbReference>
<gene>
    <name evidence="1" type="ORF">GCM10011399_31680</name>
</gene>
<proteinExistence type="predicted"/>
<evidence type="ECO:0000313" key="2">
    <source>
        <dbReference type="Proteomes" id="UP000598775"/>
    </source>
</evidence>
<keyword evidence="2" id="KW-1185">Reference proteome</keyword>
<organism evidence="1 2">
    <name type="scientific">Subtercola lobariae</name>
    <dbReference type="NCBI Taxonomy" id="1588641"/>
    <lineage>
        <taxon>Bacteria</taxon>
        <taxon>Bacillati</taxon>
        <taxon>Actinomycetota</taxon>
        <taxon>Actinomycetes</taxon>
        <taxon>Micrococcales</taxon>
        <taxon>Microbacteriaceae</taxon>
        <taxon>Subtercola</taxon>
    </lineage>
</organism>